<organism evidence="2 3">
    <name type="scientific">Babesia gibsoni</name>
    <dbReference type="NCBI Taxonomy" id="33632"/>
    <lineage>
        <taxon>Eukaryota</taxon>
        <taxon>Sar</taxon>
        <taxon>Alveolata</taxon>
        <taxon>Apicomplexa</taxon>
        <taxon>Aconoidasida</taxon>
        <taxon>Piroplasmida</taxon>
        <taxon>Babesiidae</taxon>
        <taxon>Babesia</taxon>
    </lineage>
</organism>
<name>A0AAD8PGI2_BABGI</name>
<proteinExistence type="predicted"/>
<feature type="compositionally biased region" description="Basic residues" evidence="1">
    <location>
        <begin position="17"/>
        <end position="26"/>
    </location>
</feature>
<reference evidence="2" key="1">
    <citation type="submission" date="2023-08" db="EMBL/GenBank/DDBJ databases">
        <title>Draft sequence of the Babesia gibsoni genome.</title>
        <authorList>
            <person name="Yamagishi J.Y."/>
            <person name="Xuan X.X."/>
        </authorList>
    </citation>
    <scope>NUCLEOTIDE SEQUENCE</scope>
    <source>
        <strain evidence="2">Azabu</strain>
    </source>
</reference>
<evidence type="ECO:0000256" key="1">
    <source>
        <dbReference type="SAM" id="MobiDB-lite"/>
    </source>
</evidence>
<sequence>MRSGHPNRSRSSSNKTGKSHSQHKGGKLTPEKQLADELNTVKQLQGYRRKDITGADVDAILNHNARLIETLVQPSLIGSTEEYVEKFAELQRNLVLISRLSDQPK</sequence>
<evidence type="ECO:0000313" key="3">
    <source>
        <dbReference type="Proteomes" id="UP001230268"/>
    </source>
</evidence>
<dbReference type="Proteomes" id="UP001230268">
    <property type="component" value="Unassembled WGS sequence"/>
</dbReference>
<keyword evidence="3" id="KW-1185">Reference proteome</keyword>
<dbReference type="EMBL" id="JAVEPI010000001">
    <property type="protein sequence ID" value="KAK1444770.1"/>
    <property type="molecule type" value="Genomic_DNA"/>
</dbReference>
<feature type="region of interest" description="Disordered" evidence="1">
    <location>
        <begin position="1"/>
        <end position="34"/>
    </location>
</feature>
<dbReference type="AlphaFoldDB" id="A0AAD8PGI2"/>
<gene>
    <name evidence="2" type="ORF">BgAZ_106760</name>
</gene>
<evidence type="ECO:0000313" key="2">
    <source>
        <dbReference type="EMBL" id="KAK1444770.1"/>
    </source>
</evidence>
<protein>
    <submittedName>
        <fullName evidence="2">Uncharacterized protein</fullName>
    </submittedName>
</protein>
<accession>A0AAD8PGI2</accession>
<comment type="caution">
    <text evidence="2">The sequence shown here is derived from an EMBL/GenBank/DDBJ whole genome shotgun (WGS) entry which is preliminary data.</text>
</comment>